<keyword evidence="2" id="KW-1185">Reference proteome</keyword>
<proteinExistence type="predicted"/>
<dbReference type="Proteomes" id="UP000192266">
    <property type="component" value="Unassembled WGS sequence"/>
</dbReference>
<sequence length="53" mass="5996">MKLQYDEGIKTYLEVIVAETDLRTSQLNYYNSLFAVLASKLDVERALGTIALN</sequence>
<dbReference type="EMBL" id="FWWW01000091">
    <property type="protein sequence ID" value="SMB99382.1"/>
    <property type="molecule type" value="Genomic_DNA"/>
</dbReference>
<evidence type="ECO:0000313" key="2">
    <source>
        <dbReference type="Proteomes" id="UP000192266"/>
    </source>
</evidence>
<accession>A0A1W1W169</accession>
<name>A0A1W1W169_9BACT</name>
<evidence type="ECO:0000313" key="1">
    <source>
        <dbReference type="EMBL" id="SMB99382.1"/>
    </source>
</evidence>
<reference evidence="1 2" key="1">
    <citation type="submission" date="2017-04" db="EMBL/GenBank/DDBJ databases">
        <authorList>
            <person name="Afonso C.L."/>
            <person name="Miller P.J."/>
            <person name="Scott M.A."/>
            <person name="Spackman E."/>
            <person name="Goraichik I."/>
            <person name="Dimitrov K.M."/>
            <person name="Suarez D.L."/>
            <person name="Swayne D.E."/>
        </authorList>
    </citation>
    <scope>NUCLEOTIDE SEQUENCE [LARGE SCALE GENOMIC DNA]</scope>
    <source>
        <strain evidence="1 2">DSM 11622</strain>
    </source>
</reference>
<gene>
    <name evidence="1" type="ORF">SAMN00120144_0166</name>
</gene>
<dbReference type="SUPFAM" id="SSF56954">
    <property type="entry name" value="Outer membrane efflux proteins (OEP)"/>
    <property type="match status" value="1"/>
</dbReference>
<organism evidence="1 2">
    <name type="scientific">Hymenobacter roseosalivarius DSM 11622</name>
    <dbReference type="NCBI Taxonomy" id="645990"/>
    <lineage>
        <taxon>Bacteria</taxon>
        <taxon>Pseudomonadati</taxon>
        <taxon>Bacteroidota</taxon>
        <taxon>Cytophagia</taxon>
        <taxon>Cytophagales</taxon>
        <taxon>Hymenobacteraceae</taxon>
        <taxon>Hymenobacter</taxon>
    </lineage>
</organism>
<dbReference type="Gene3D" id="1.20.1600.10">
    <property type="entry name" value="Outer membrane efflux proteins (OEP)"/>
    <property type="match status" value="1"/>
</dbReference>
<dbReference type="STRING" id="645990.SAMN00120144_0166"/>
<dbReference type="AlphaFoldDB" id="A0A1W1W169"/>
<protein>
    <submittedName>
        <fullName evidence="1">Uncharacterized protein</fullName>
    </submittedName>
</protein>